<accession>A0ACB8TFS6</accession>
<name>A0ACB8TFS6_9AGAM</name>
<sequence>PPTSPSPSQMHDLSASPRRSLPATPKPHKKVGAPKAKGAVRAKSGCYTCRIRRKKCDEQPNEEGRCQTCIRLRLQCLGFGQKRPEWLKNNNVTVFREKIKDFLAAQGMIKGHSGSGTRSSEQEGMLVLVTESGRSDSSSPQSPTLSATSSSDDHRPSGLAISNERMMHYPPISMPPSQQYSSGMYAVPEYSSLPVYSLATGYNPISDIGSESLHPGREHMLAPPPSSNELMLPFNPPSTIMQPIATLPTHFTSSLSQSYHQQYPFDVDVDERDYAPEAISPEYYIPPTISTSFLPSIPYAQNGLVRHYLDHVLMRQYLLADKSISEFIVRTIQKSPAVRDAVCLLASLHQESLHQGARVQGNLIANDGVSVDYDKTFNRICASLRRTSGRQYNEDDALTGLLVVSAFLFRGGRGAWLKFLTVASDWVFSVLHQYPDTKDFLLHCTDSQRFIIKTTFWFDILASTTRLKPPRFVRFYRNLWAQPSAYIDDGLYTTPHLSMLTVMGCDNTTALAIAEISSLAAWKEEQTRDGTLSVPALVDKGRQIENDYLVRASPTQMTAAYGLPFDEDEIAMRRRLTSDIFRATAKVYLHSVLSGEYPLCPEIREGVAEMIQCLQSVPAAQSSLSSSVLRSVVFGICLAGCLTDDWEERRFILHRLQEEQNEGVGNCAEARAVMERVWERRAESAGQPVSWRDAMQQFGGETLLLV</sequence>
<organism evidence="1 2">
    <name type="scientific">Artomyces pyxidatus</name>
    <dbReference type="NCBI Taxonomy" id="48021"/>
    <lineage>
        <taxon>Eukaryota</taxon>
        <taxon>Fungi</taxon>
        <taxon>Dikarya</taxon>
        <taxon>Basidiomycota</taxon>
        <taxon>Agaricomycotina</taxon>
        <taxon>Agaricomycetes</taxon>
        <taxon>Russulales</taxon>
        <taxon>Auriscalpiaceae</taxon>
        <taxon>Artomyces</taxon>
    </lineage>
</organism>
<reference evidence="1" key="1">
    <citation type="submission" date="2021-03" db="EMBL/GenBank/DDBJ databases">
        <authorList>
            <consortium name="DOE Joint Genome Institute"/>
            <person name="Ahrendt S."/>
            <person name="Looney B.P."/>
            <person name="Miyauchi S."/>
            <person name="Morin E."/>
            <person name="Drula E."/>
            <person name="Courty P.E."/>
            <person name="Chicoki N."/>
            <person name="Fauchery L."/>
            <person name="Kohler A."/>
            <person name="Kuo A."/>
            <person name="Labutti K."/>
            <person name="Pangilinan J."/>
            <person name="Lipzen A."/>
            <person name="Riley R."/>
            <person name="Andreopoulos W."/>
            <person name="He G."/>
            <person name="Johnson J."/>
            <person name="Barry K.W."/>
            <person name="Grigoriev I.V."/>
            <person name="Nagy L."/>
            <person name="Hibbett D."/>
            <person name="Henrissat B."/>
            <person name="Matheny P.B."/>
            <person name="Labbe J."/>
            <person name="Martin F."/>
        </authorList>
    </citation>
    <scope>NUCLEOTIDE SEQUENCE</scope>
    <source>
        <strain evidence="1">HHB10654</strain>
    </source>
</reference>
<evidence type="ECO:0000313" key="2">
    <source>
        <dbReference type="Proteomes" id="UP000814140"/>
    </source>
</evidence>
<protein>
    <submittedName>
        <fullName evidence="1">Uncharacterized protein</fullName>
    </submittedName>
</protein>
<proteinExistence type="predicted"/>
<comment type="caution">
    <text evidence="1">The sequence shown here is derived from an EMBL/GenBank/DDBJ whole genome shotgun (WGS) entry which is preliminary data.</text>
</comment>
<reference evidence="1" key="2">
    <citation type="journal article" date="2022" name="New Phytol.">
        <title>Evolutionary transition to the ectomycorrhizal habit in the genomes of a hyperdiverse lineage of mushroom-forming fungi.</title>
        <authorList>
            <person name="Looney B."/>
            <person name="Miyauchi S."/>
            <person name="Morin E."/>
            <person name="Drula E."/>
            <person name="Courty P.E."/>
            <person name="Kohler A."/>
            <person name="Kuo A."/>
            <person name="LaButti K."/>
            <person name="Pangilinan J."/>
            <person name="Lipzen A."/>
            <person name="Riley R."/>
            <person name="Andreopoulos W."/>
            <person name="He G."/>
            <person name="Johnson J."/>
            <person name="Nolan M."/>
            <person name="Tritt A."/>
            <person name="Barry K.W."/>
            <person name="Grigoriev I.V."/>
            <person name="Nagy L.G."/>
            <person name="Hibbett D."/>
            <person name="Henrissat B."/>
            <person name="Matheny P.B."/>
            <person name="Labbe J."/>
            <person name="Martin F.M."/>
        </authorList>
    </citation>
    <scope>NUCLEOTIDE SEQUENCE</scope>
    <source>
        <strain evidence="1">HHB10654</strain>
    </source>
</reference>
<feature type="non-terminal residue" evidence="1">
    <location>
        <position position="1"/>
    </location>
</feature>
<gene>
    <name evidence="1" type="ORF">BV25DRAFT_1794791</name>
</gene>
<keyword evidence="2" id="KW-1185">Reference proteome</keyword>
<dbReference type="EMBL" id="MU277190">
    <property type="protein sequence ID" value="KAI0067251.1"/>
    <property type="molecule type" value="Genomic_DNA"/>
</dbReference>
<evidence type="ECO:0000313" key="1">
    <source>
        <dbReference type="EMBL" id="KAI0067251.1"/>
    </source>
</evidence>
<dbReference type="Proteomes" id="UP000814140">
    <property type="component" value="Unassembled WGS sequence"/>
</dbReference>